<sequence length="435" mass="47509">MALVVEKQRAAEAALRRRRRWRVLVVQPIRAAEVEAPVQRPHPHRHYYEAARPDGTHAMLERRVVDLNDPQALCGELTAEERERLLEAEADAAAAAGGPAALLGDATALAPPPSAPKDERELFFYQTRYRRQLRTNGDTVQLHGRTTRREAVLLPAGAAAQQPFEMELEYHMALCVDPFVDCARFRREEAQVELISAYRNILYEAAELRGGPASAPARHLAPHTTAADVLRIPALSLYSSGARFERDLGKLNQQALIKGFHRVGNEAKERLIMNRAFSVELYVPLPFFPLFEKAFLEEAWETPSSVLSPGRVELYPGLAPPAGLLDYEGWVGKRPELVAAVQTRGRSLTAGEAPRALDGTPIAQQDVFAHVRLFGAEEELQQRLAGERASAGGAAAPAYTPLRAGLQGAEESRPADAEEPGAPLPSAGSDTAAAK</sequence>
<dbReference type="OrthoDB" id="244508at2759"/>
<feature type="region of interest" description="Disordered" evidence="1">
    <location>
        <begin position="385"/>
        <end position="435"/>
    </location>
</feature>
<evidence type="ECO:0000256" key="1">
    <source>
        <dbReference type="SAM" id="MobiDB-lite"/>
    </source>
</evidence>
<reference evidence="2 3" key="1">
    <citation type="journal article" date="2013" name="PLoS ONE">
        <title>Predicting the Proteins of Angomonas deanei, Strigomonas culicis and Their Respective Endosymbionts Reveals New Aspects of the Trypanosomatidae Family.</title>
        <authorList>
            <person name="Motta M.C."/>
            <person name="Martins A.C."/>
            <person name="de Souza S.S."/>
            <person name="Catta-Preta C.M."/>
            <person name="Silva R."/>
            <person name="Klein C.C."/>
            <person name="de Almeida L.G."/>
            <person name="de Lima Cunha O."/>
            <person name="Ciapina L.P."/>
            <person name="Brocchi M."/>
            <person name="Colabardini A.C."/>
            <person name="de Araujo Lima B."/>
            <person name="Machado C.R."/>
            <person name="de Almeida Soares C.M."/>
            <person name="Probst C.M."/>
            <person name="de Menezes C.B."/>
            <person name="Thompson C.E."/>
            <person name="Bartholomeu D.C."/>
            <person name="Gradia D.F."/>
            <person name="Pavoni D.P."/>
            <person name="Grisard E.C."/>
            <person name="Fantinatti-Garboggini F."/>
            <person name="Marchini F.K."/>
            <person name="Rodrigues-Luiz G.F."/>
            <person name="Wagner G."/>
            <person name="Goldman G.H."/>
            <person name="Fietto J.L."/>
            <person name="Elias M.C."/>
            <person name="Goldman M.H."/>
            <person name="Sagot M.F."/>
            <person name="Pereira M."/>
            <person name="Stoco P.H."/>
            <person name="de Mendonca-Neto R.P."/>
            <person name="Teixeira S.M."/>
            <person name="Maciel T.E."/>
            <person name="de Oliveira Mendes T.A."/>
            <person name="Urmenyi T.P."/>
            <person name="de Souza W."/>
            <person name="Schenkman S."/>
            <person name="de Vasconcelos A.T."/>
        </authorList>
    </citation>
    <scope>NUCLEOTIDE SEQUENCE [LARGE SCALE GENOMIC DNA]</scope>
</reference>
<proteinExistence type="predicted"/>
<organism evidence="2 3">
    <name type="scientific">Strigomonas culicis</name>
    <dbReference type="NCBI Taxonomy" id="28005"/>
    <lineage>
        <taxon>Eukaryota</taxon>
        <taxon>Discoba</taxon>
        <taxon>Euglenozoa</taxon>
        <taxon>Kinetoplastea</taxon>
        <taxon>Metakinetoplastina</taxon>
        <taxon>Trypanosomatida</taxon>
        <taxon>Trypanosomatidae</taxon>
        <taxon>Strigomonadinae</taxon>
        <taxon>Strigomonas</taxon>
    </lineage>
</organism>
<dbReference type="Proteomes" id="UP000015354">
    <property type="component" value="Unassembled WGS sequence"/>
</dbReference>
<keyword evidence="3" id="KW-1185">Reference proteome</keyword>
<evidence type="ECO:0000313" key="3">
    <source>
        <dbReference type="Proteomes" id="UP000015354"/>
    </source>
</evidence>
<dbReference type="AlphaFoldDB" id="S9TGT9"/>
<name>S9TGT9_9TRYP</name>
<accession>S9TGT9</accession>
<comment type="caution">
    <text evidence="2">The sequence shown here is derived from an EMBL/GenBank/DDBJ whole genome shotgun (WGS) entry which is preliminary data.</text>
</comment>
<evidence type="ECO:0000313" key="2">
    <source>
        <dbReference type="EMBL" id="EPY17277.1"/>
    </source>
</evidence>
<gene>
    <name evidence="2" type="ORF">STCU_10709</name>
</gene>
<dbReference type="EMBL" id="ATMH01010564">
    <property type="protein sequence ID" value="EPY17277.1"/>
    <property type="molecule type" value="Genomic_DNA"/>
</dbReference>
<protein>
    <submittedName>
        <fullName evidence="2">Uncharacterized protein</fullName>
    </submittedName>
</protein>
<feature type="compositionally biased region" description="Low complexity" evidence="1">
    <location>
        <begin position="387"/>
        <end position="398"/>
    </location>
</feature>